<keyword evidence="1" id="KW-0479">Metal-binding</keyword>
<evidence type="ECO:0000313" key="6">
    <source>
        <dbReference type="EMBL" id="HGQ17420.1"/>
    </source>
</evidence>
<dbReference type="SUPFAM" id="SSF102114">
    <property type="entry name" value="Radical SAM enzymes"/>
    <property type="match status" value="1"/>
</dbReference>
<organism evidence="5">
    <name type="scientific">Ignisphaera aggregans</name>
    <dbReference type="NCBI Taxonomy" id="334771"/>
    <lineage>
        <taxon>Archaea</taxon>
        <taxon>Thermoproteota</taxon>
        <taxon>Thermoprotei</taxon>
        <taxon>Desulfurococcales</taxon>
        <taxon>Desulfurococcaceae</taxon>
        <taxon>Ignisphaera</taxon>
    </lineage>
</organism>
<evidence type="ECO:0000256" key="3">
    <source>
        <dbReference type="ARBA" id="ARBA00023014"/>
    </source>
</evidence>
<dbReference type="InterPro" id="IPR058240">
    <property type="entry name" value="rSAM_sf"/>
</dbReference>
<dbReference type="GO" id="GO:0051536">
    <property type="term" value="F:iron-sulfur cluster binding"/>
    <property type="evidence" value="ECO:0007669"/>
    <property type="project" value="UniProtKB-KW"/>
</dbReference>
<dbReference type="CDD" id="cd01335">
    <property type="entry name" value="Radical_SAM"/>
    <property type="match status" value="1"/>
</dbReference>
<comment type="caution">
    <text evidence="5">The sequence shown here is derived from an EMBL/GenBank/DDBJ whole genome shotgun (WGS) entry which is preliminary data.</text>
</comment>
<dbReference type="SFLD" id="SFLDS00029">
    <property type="entry name" value="Radical_SAM"/>
    <property type="match status" value="1"/>
</dbReference>
<accession>A0A7J3I9K5</accession>
<gene>
    <name evidence="5" type="ORF">ENT87_07870</name>
    <name evidence="6" type="ORF">ENU30_00355</name>
</gene>
<name>A0A7J3I9K5_9CREN</name>
<keyword evidence="2" id="KW-0408">Iron</keyword>
<dbReference type="EMBL" id="DTBZ01000012">
    <property type="protein sequence ID" value="HGQ17420.1"/>
    <property type="molecule type" value="Genomic_DNA"/>
</dbReference>
<dbReference type="SFLD" id="SFLDG01084">
    <property type="entry name" value="Uncharacterised_Radical_SAM_Su"/>
    <property type="match status" value="1"/>
</dbReference>
<dbReference type="GO" id="GO:0046872">
    <property type="term" value="F:metal ion binding"/>
    <property type="evidence" value="ECO:0007669"/>
    <property type="project" value="UniProtKB-KW"/>
</dbReference>
<reference evidence="5" key="1">
    <citation type="journal article" date="2020" name="mSystems">
        <title>Genome- and Community-Level Interaction Insights into Carbon Utilization and Element Cycling Functions of Hydrothermarchaeota in Hydrothermal Sediment.</title>
        <authorList>
            <person name="Zhou Z."/>
            <person name="Liu Y."/>
            <person name="Xu W."/>
            <person name="Pan J."/>
            <person name="Luo Z.H."/>
            <person name="Li M."/>
        </authorList>
    </citation>
    <scope>NUCLEOTIDE SEQUENCE [LARGE SCALE GENOMIC DNA]</scope>
    <source>
        <strain evidence="5">SpSt-618</strain>
        <strain evidence="6">SpSt-657</strain>
    </source>
</reference>
<evidence type="ECO:0000313" key="5">
    <source>
        <dbReference type="EMBL" id="HGN37444.1"/>
    </source>
</evidence>
<evidence type="ECO:0000256" key="2">
    <source>
        <dbReference type="ARBA" id="ARBA00023004"/>
    </source>
</evidence>
<dbReference type="PANTHER" id="PTHR43432:SF3">
    <property type="entry name" value="SLR0285 PROTEIN"/>
    <property type="match status" value="1"/>
</dbReference>
<dbReference type="Gene3D" id="3.80.30.30">
    <property type="match status" value="1"/>
</dbReference>
<dbReference type="AlphaFoldDB" id="A0A7J3I9K5"/>
<dbReference type="EMBL" id="DTAI01000234">
    <property type="protein sequence ID" value="HGN37444.1"/>
    <property type="molecule type" value="Genomic_DNA"/>
</dbReference>
<dbReference type="Pfam" id="PF04055">
    <property type="entry name" value="Radical_SAM"/>
    <property type="match status" value="1"/>
</dbReference>
<feature type="domain" description="Radical SAM core" evidence="4">
    <location>
        <begin position="24"/>
        <end position="178"/>
    </location>
</feature>
<protein>
    <submittedName>
        <fullName evidence="5">Radical SAM protein</fullName>
    </submittedName>
</protein>
<dbReference type="GO" id="GO:0003824">
    <property type="term" value="F:catalytic activity"/>
    <property type="evidence" value="ECO:0007669"/>
    <property type="project" value="InterPro"/>
</dbReference>
<evidence type="ECO:0000259" key="4">
    <source>
        <dbReference type="Pfam" id="PF04055"/>
    </source>
</evidence>
<sequence>MPELVINISSIISSLCHSLLRLESYTICPYKCLYCYSKWYMTSPATIVYPRRFILDQFNTVMRKIYRRGLKYIPFRLSTLVDPFPHHEELYRFTEKLLKIASIYEYPLIINTKSSLIARKPWIDLIIKLAKGNAILIQISVSTLKDEIGKKLEPSAPPPSQRLIIAKKLSELGIPISIRLSPFIPFVSPTLQEEIREAVDTFKECGVKHVIFEGLRIEPENYSQLVEAASSIATDFEDYSIRKVKGLKSIVRISRDILEPIYRTYAKLLSKNSIAFATCKEGLFNLHTSEDCCGFYILKNCVRRPTLWDVYKFVLEYGALEPDRIIRSICKEGKLICSSNLDGYPKEISKPLKYHERKLLKILHNKDILEHLTPVLGIDDGKVVVKMK</sequence>
<dbReference type="InterPro" id="IPR040086">
    <property type="entry name" value="MJ0683-like"/>
</dbReference>
<evidence type="ECO:0000256" key="1">
    <source>
        <dbReference type="ARBA" id="ARBA00022723"/>
    </source>
</evidence>
<keyword evidence="3" id="KW-0411">Iron-sulfur</keyword>
<dbReference type="InterPro" id="IPR007197">
    <property type="entry name" value="rSAM"/>
</dbReference>
<proteinExistence type="predicted"/>
<dbReference type="PANTHER" id="PTHR43432">
    <property type="entry name" value="SLR0285 PROTEIN"/>
    <property type="match status" value="1"/>
</dbReference>